<evidence type="ECO:0000256" key="3">
    <source>
        <dbReference type="ARBA" id="ARBA00022759"/>
    </source>
</evidence>
<dbReference type="EC" id="3.1.26.5" evidence="6 7"/>
<comment type="caution">
    <text evidence="9">The sequence shown here is derived from an EMBL/GenBank/DDBJ whole genome shotgun (WGS) entry which is preliminary data.</text>
</comment>
<keyword evidence="10" id="KW-1185">Reference proteome</keyword>
<accession>A0ABY0CTY2</accession>
<evidence type="ECO:0000313" key="10">
    <source>
        <dbReference type="Proteomes" id="UP000282926"/>
    </source>
</evidence>
<evidence type="ECO:0000313" key="9">
    <source>
        <dbReference type="EMBL" id="RVU45787.1"/>
    </source>
</evidence>
<evidence type="ECO:0000256" key="5">
    <source>
        <dbReference type="ARBA" id="ARBA00022884"/>
    </source>
</evidence>
<dbReference type="GO" id="GO:0004526">
    <property type="term" value="F:ribonuclease P activity"/>
    <property type="evidence" value="ECO:0007669"/>
    <property type="project" value="UniProtKB-EC"/>
</dbReference>
<dbReference type="SUPFAM" id="SSF54211">
    <property type="entry name" value="Ribosomal protein S5 domain 2-like"/>
    <property type="match status" value="1"/>
</dbReference>
<gene>
    <name evidence="6 9" type="primary">rnpA</name>
    <name evidence="9" type="ORF">EA187_08485</name>
</gene>
<dbReference type="InterPro" id="IPR014721">
    <property type="entry name" value="Ribsml_uS5_D2-typ_fold_subgr"/>
</dbReference>
<proteinExistence type="inferred from homology"/>
<evidence type="ECO:0000256" key="1">
    <source>
        <dbReference type="ARBA" id="ARBA00022694"/>
    </source>
</evidence>
<dbReference type="PANTHER" id="PTHR33992:SF1">
    <property type="entry name" value="RIBONUCLEASE P PROTEIN COMPONENT"/>
    <property type="match status" value="1"/>
</dbReference>
<organism evidence="9 10">
    <name type="scientific">Lujinxingia sediminis</name>
    <dbReference type="NCBI Taxonomy" id="2480984"/>
    <lineage>
        <taxon>Bacteria</taxon>
        <taxon>Deltaproteobacteria</taxon>
        <taxon>Bradymonadales</taxon>
        <taxon>Lujinxingiaceae</taxon>
        <taxon>Lujinxingia</taxon>
    </lineage>
</organism>
<dbReference type="Gene3D" id="3.30.230.10">
    <property type="match status" value="1"/>
</dbReference>
<evidence type="ECO:0000256" key="4">
    <source>
        <dbReference type="ARBA" id="ARBA00022801"/>
    </source>
</evidence>
<comment type="similarity">
    <text evidence="6">Belongs to the RnpA family.</text>
</comment>
<dbReference type="Pfam" id="PF00825">
    <property type="entry name" value="Ribonuclease_P"/>
    <property type="match status" value="1"/>
</dbReference>
<protein>
    <recommendedName>
        <fullName evidence="6 7">Ribonuclease P protein component</fullName>
        <shortName evidence="6">RNase P protein</shortName>
        <shortName evidence="6">RNaseP protein</shortName>
        <ecNumber evidence="6 7">3.1.26.5</ecNumber>
    </recommendedName>
    <alternativeName>
        <fullName evidence="6">Protein C5</fullName>
    </alternativeName>
</protein>
<dbReference type="InterPro" id="IPR020568">
    <property type="entry name" value="Ribosomal_Su5_D2-typ_SF"/>
</dbReference>
<keyword evidence="4 6" id="KW-0378">Hydrolase</keyword>
<evidence type="ECO:0000256" key="8">
    <source>
        <dbReference type="SAM" id="MobiDB-lite"/>
    </source>
</evidence>
<evidence type="ECO:0000256" key="7">
    <source>
        <dbReference type="NCBIfam" id="TIGR00188"/>
    </source>
</evidence>
<keyword evidence="3 6" id="KW-0255">Endonuclease</keyword>
<dbReference type="PANTHER" id="PTHR33992">
    <property type="entry name" value="RIBONUCLEASE P PROTEIN COMPONENT"/>
    <property type="match status" value="1"/>
</dbReference>
<feature type="region of interest" description="Disordered" evidence="8">
    <location>
        <begin position="1"/>
        <end position="37"/>
    </location>
</feature>
<comment type="subunit">
    <text evidence="6">Consists of a catalytic RNA component (M1 or rnpB) and a protein subunit.</text>
</comment>
<keyword evidence="5 6" id="KW-0694">RNA-binding</keyword>
<keyword evidence="1 6" id="KW-0819">tRNA processing</keyword>
<dbReference type="InterPro" id="IPR000100">
    <property type="entry name" value="RNase_P"/>
</dbReference>
<dbReference type="HAMAP" id="MF_00227">
    <property type="entry name" value="RNase_P"/>
    <property type="match status" value="1"/>
</dbReference>
<reference evidence="9 10" key="1">
    <citation type="submission" date="2019-01" db="EMBL/GenBank/DDBJ databases">
        <title>Lujinxingia litoralis gen. nov., sp. nov. and Lujinxingia sediminis gen. nov., sp. nov., new members in the order Bradymonadales, isolated from coastal sediment.</title>
        <authorList>
            <person name="Li C.-M."/>
        </authorList>
    </citation>
    <scope>NUCLEOTIDE SEQUENCE [LARGE SCALE GENOMIC DNA]</scope>
    <source>
        <strain evidence="9 10">SEH01</strain>
    </source>
</reference>
<keyword evidence="2 6" id="KW-0540">Nuclease</keyword>
<sequence length="155" mass="17675">MAESTPATPTPGRPVSALITPSNQGETAPGAEGHDQRLRKSERLLKRSDFLRTRRKGRRYEGRWTVVYCKANTLDHPRLGVTVSKKVGNAVCRNRWKRRLREIFRRNKALFGLSHDTVVIVKAGSEHPAYEELVADLLQSVARAQKPRRPRAERR</sequence>
<comment type="catalytic activity">
    <reaction evidence="6">
        <text>Endonucleolytic cleavage of RNA, removing 5'-extranucleotides from tRNA precursor.</text>
        <dbReference type="EC" id="3.1.26.5"/>
    </reaction>
</comment>
<dbReference type="NCBIfam" id="TIGR00188">
    <property type="entry name" value="rnpA"/>
    <property type="match status" value="1"/>
</dbReference>
<dbReference type="EMBL" id="SADD01000003">
    <property type="protein sequence ID" value="RVU45787.1"/>
    <property type="molecule type" value="Genomic_DNA"/>
</dbReference>
<comment type="function">
    <text evidence="6">RNaseP catalyzes the removal of the 5'-leader sequence from pre-tRNA to produce the mature 5'-terminus. It can also cleave other RNA substrates such as 4.5S RNA. The protein component plays an auxiliary but essential role in vivo by binding to the 5'-leader sequence and broadening the substrate specificity of the ribozyme.</text>
</comment>
<dbReference type="Proteomes" id="UP000282926">
    <property type="component" value="Unassembled WGS sequence"/>
</dbReference>
<name>A0ABY0CTY2_9DELT</name>
<evidence type="ECO:0000256" key="2">
    <source>
        <dbReference type="ARBA" id="ARBA00022722"/>
    </source>
</evidence>
<evidence type="ECO:0000256" key="6">
    <source>
        <dbReference type="HAMAP-Rule" id="MF_00227"/>
    </source>
</evidence>